<evidence type="ECO:0000313" key="3">
    <source>
        <dbReference type="WormBase" id="B0250.7b"/>
    </source>
</evidence>
<sequence length="38" mass="4511">MIGPRMHNQKVVIHDSRKIDVVYTKNGQKVLHFTNFKM</sequence>
<proteinExistence type="predicted"/>
<dbReference type="EMBL" id="BX284605">
    <property type="protein sequence ID" value="CAB03795.2"/>
    <property type="molecule type" value="Genomic_DNA"/>
</dbReference>
<dbReference type="HOGENOM" id="CLU_3336092_0_0_1"/>
<organism evidence="1 2">
    <name type="scientific">Caenorhabditis elegans</name>
    <dbReference type="NCBI Taxonomy" id="6239"/>
    <lineage>
        <taxon>Eukaryota</taxon>
        <taxon>Metazoa</taxon>
        <taxon>Ecdysozoa</taxon>
        <taxon>Nematoda</taxon>
        <taxon>Chromadorea</taxon>
        <taxon>Rhabditida</taxon>
        <taxon>Rhabditina</taxon>
        <taxon>Rhabditomorpha</taxon>
        <taxon>Rhabditoidea</taxon>
        <taxon>Rhabditidae</taxon>
        <taxon>Peloderinae</taxon>
        <taxon>Caenorhabditis</taxon>
    </lineage>
</organism>
<dbReference type="Bgee" id="WBGene00007124">
    <property type="expression patterns" value="Expressed in adult organism and 3 other cell types or tissues"/>
</dbReference>
<dbReference type="CTD" id="181884"/>
<dbReference type="WormBase" id="B0250.7b">
    <property type="protein sequence ID" value="CE47632"/>
    <property type="gene ID" value="WBGene00007124"/>
</dbReference>
<keyword evidence="2" id="KW-1185">Reference proteome</keyword>
<evidence type="ECO:0000313" key="2">
    <source>
        <dbReference type="Proteomes" id="UP000001940"/>
    </source>
</evidence>
<reference evidence="1 2" key="1">
    <citation type="journal article" date="1998" name="Science">
        <title>Genome sequence of the nematode C. elegans: a platform for investigating biology.</title>
        <authorList>
            <consortium name="The C. elegans sequencing consortium"/>
            <person name="Sulson J.E."/>
            <person name="Waterston R."/>
        </authorList>
    </citation>
    <scope>NUCLEOTIDE SEQUENCE [LARGE SCALE GENOMIC DNA]</scope>
    <source>
        <strain evidence="1 2">Bristol N2</strain>
    </source>
</reference>
<dbReference type="GeneID" id="181884"/>
<dbReference type="PaxDb" id="6239-B0250.7b"/>
<dbReference type="InParanoid" id="H2L2H0"/>
<accession>H2L2H0</accession>
<gene>
    <name evidence="1 3" type="ORF">B0250.7</name>
    <name evidence="1" type="ORF">CELE_B0250.7</name>
</gene>
<dbReference type="Proteomes" id="UP000001940">
    <property type="component" value="Chromosome V"/>
</dbReference>
<dbReference type="eggNOG" id="KOG2309">
    <property type="taxonomic scope" value="Eukaryota"/>
</dbReference>
<name>H2L2H0_CAEEL</name>
<dbReference type="RefSeq" id="NP_001263945.1">
    <property type="nucleotide sequence ID" value="NM_001277016.1"/>
</dbReference>
<dbReference type="SMR" id="H2L2H0"/>
<protein>
    <submittedName>
        <fullName evidence="1">DUF4258 domain-containing protein</fullName>
    </submittedName>
</protein>
<dbReference type="AGR" id="WB:WBGene00007124"/>
<dbReference type="AlphaFoldDB" id="H2L2H0"/>
<dbReference type="KEGG" id="cel:CELE_B0250.7"/>
<dbReference type="STRING" id="6239.B0250.7b.1"/>
<evidence type="ECO:0000313" key="1">
    <source>
        <dbReference type="EMBL" id="CAB03795.2"/>
    </source>
</evidence>